<proteinExistence type="inferred from homology"/>
<protein>
    <submittedName>
        <fullName evidence="9">AAA domain-containing protein</fullName>
    </submittedName>
</protein>
<dbReference type="Gene3D" id="3.40.50.300">
    <property type="entry name" value="P-loop containing nucleotide triphosphate hydrolases"/>
    <property type="match status" value="3"/>
</dbReference>
<comment type="similarity">
    <text evidence="1">Belongs to the DNA2/NAM7 helicase family.</text>
</comment>
<dbReference type="GO" id="GO:0005524">
    <property type="term" value="F:ATP binding"/>
    <property type="evidence" value="ECO:0007669"/>
    <property type="project" value="UniProtKB-KW"/>
</dbReference>
<keyword evidence="5" id="KW-0067">ATP-binding</keyword>
<evidence type="ECO:0000256" key="5">
    <source>
        <dbReference type="ARBA" id="ARBA00022840"/>
    </source>
</evidence>
<keyword evidence="3" id="KW-0378">Hydrolase</keyword>
<dbReference type="SUPFAM" id="SSF52540">
    <property type="entry name" value="P-loop containing nucleoside triphosphate hydrolases"/>
    <property type="match status" value="1"/>
</dbReference>
<evidence type="ECO:0000256" key="2">
    <source>
        <dbReference type="ARBA" id="ARBA00022741"/>
    </source>
</evidence>
<gene>
    <name evidence="9" type="ORF">SAMN05421823_10776</name>
</gene>
<reference evidence="9 10" key="1">
    <citation type="submission" date="2016-10" db="EMBL/GenBank/DDBJ databases">
        <authorList>
            <person name="de Groot N.N."/>
        </authorList>
    </citation>
    <scope>NUCLEOTIDE SEQUENCE [LARGE SCALE GENOMIC DNA]</scope>
    <source>
        <strain evidence="9 10">DSM 25186</strain>
    </source>
</reference>
<dbReference type="RefSeq" id="WP_089684339.1">
    <property type="nucleotide sequence ID" value="NZ_FNFO01000007.1"/>
</dbReference>
<organism evidence="9 10">
    <name type="scientific">Catalinimonas alkaloidigena</name>
    <dbReference type="NCBI Taxonomy" id="1075417"/>
    <lineage>
        <taxon>Bacteria</taxon>
        <taxon>Pseudomonadati</taxon>
        <taxon>Bacteroidota</taxon>
        <taxon>Cytophagia</taxon>
        <taxon>Cytophagales</taxon>
        <taxon>Catalimonadaceae</taxon>
        <taxon>Catalinimonas</taxon>
    </lineage>
</organism>
<evidence type="ECO:0000313" key="9">
    <source>
        <dbReference type="EMBL" id="SDL62371.1"/>
    </source>
</evidence>
<keyword evidence="6" id="KW-0175">Coiled coil</keyword>
<dbReference type="Pfam" id="PF13086">
    <property type="entry name" value="AAA_11"/>
    <property type="match status" value="2"/>
</dbReference>
<dbReference type="PANTHER" id="PTHR43788">
    <property type="entry name" value="DNA2/NAM7 HELICASE FAMILY MEMBER"/>
    <property type="match status" value="1"/>
</dbReference>
<dbReference type="Proteomes" id="UP000198510">
    <property type="component" value="Unassembled WGS sequence"/>
</dbReference>
<sequence>MNEKILQTYLRRLTNLSSSNKSLLLLRLSSVQDIDLHAFDYVTQQGAAQQPSFALIEHLIARRGSIDLGPVVDSRDGTTAVLSQRLKKIARTEAMIREERGARDLYVGWPFVQGRFPDGTPVRAPLLFFPVELRTDKQRWKLASLADEPITFNQSFLLAYAHYAGIQPDEALFSENFDEAPTDSLAFRTAVYEMLKTSPIEVNFHRETFENKLLDFTTYRRADYEALYRPGQLRLVSEAVLGLFPQADSFLVPDYDFLLSLNPTPDVAELLHADEEPDVSRRIREEQTYTVLPINAAQEEALLRVKEGRSLVVQGPPGTGKSQLICNVIADFAARGKRVLVVCQKRAALDVVYERLKHAGMEEFTALVHDFKNDRRQLFAQLAKQIEQVDEYRNNNNSLDALQLERSFIETSRQIEQHADELTQFREALFETDTCGISAKELYLTSDPHAPALALEDLYHAFDFRNLTTFLTKLKRYVDYAPRLNRPDHPWLQRQSFAELGLKDQNVLSNHIIAIPDAAQEFYELTQSLLRQPLDLATILDIAAAKKDIYRLLVLLNDVEVFRFWQYMLDVTPEPQQLSPLKDQLYQTFEDEGIWERGTREEVEELHEKVTDALHQSESGWNWMRWRLFSPDRRLIAAQLEKEGLSLSPESLQWLSKRLQKRLNFERLIRQFQQIEWLPPLAHTFDKEALVRYFQNVNKTVVAANIFRHLTSYPHLFDFKEVTFDVMYENTVQLVRRCEYVLALHEEWSRLLTDAQIESLWTGTVVPGTMLKALAMDFEWMVEFDRVRAELSPTEQAVLTLVEKGLAEQQLPDESYGTEALLLFQNSLQLAWIEHLEQKYPILRSVSSKRMEQLERGLQEHIVNKRKLSKETLQLRLRENTYQTVSYNRLRNRVTYRDLYHQVTKKRRLWPVRRLIQEFSDELFNLVPCWMASPESVSALFPMEQMFDLVIFDEASQCFSEKGLPALYRAQQVMILGDDKQLQPNNLYRVRWDDEDEEAPEAEVDSLLNLGNLYLPQLQLMEHYRSQSLDLIEFSNQHFYKRTLRLLPDFNEANREEPGIHFEKVQGQWENNTNRTEADAVVRLVGNLLRKGEKSIGIVTFNAPQQALIQDQLEAAELALPEELFVKNIENVQGDERDIIIFSIGYAPDAKGKLRMHFGSLNADGGENRLNVAVTRSRLKEYVISSVWPYELRTDDARHNGPKLLKAYLQYALDVSQRKFRPQPLPYTQTRNEWLLKRQLLEQHAALAMELPFADLTVKTFHRYCALIMTDDELYYQYLSAKEAHVYLPETFRAKHWNFRRIWSRNFWAERKETVTHLRQYIDERLAVRTSA</sequence>
<dbReference type="InterPro" id="IPR025103">
    <property type="entry name" value="DUF4011"/>
</dbReference>
<dbReference type="CDD" id="cd18808">
    <property type="entry name" value="SF1_C_Upf1"/>
    <property type="match status" value="1"/>
</dbReference>
<dbReference type="STRING" id="1075417.SAMN05421823_10776"/>
<evidence type="ECO:0000259" key="7">
    <source>
        <dbReference type="Pfam" id="PF13086"/>
    </source>
</evidence>
<dbReference type="PANTHER" id="PTHR43788:SF8">
    <property type="entry name" value="DNA-BINDING PROTEIN SMUBP-2"/>
    <property type="match status" value="1"/>
</dbReference>
<feature type="coiled-coil region" evidence="6">
    <location>
        <begin position="375"/>
        <end position="402"/>
    </location>
</feature>
<dbReference type="Pfam" id="PF13087">
    <property type="entry name" value="AAA_12"/>
    <property type="match status" value="1"/>
</dbReference>
<dbReference type="InterPro" id="IPR041677">
    <property type="entry name" value="DNA2/NAM7_AAA_11"/>
</dbReference>
<evidence type="ECO:0000256" key="4">
    <source>
        <dbReference type="ARBA" id="ARBA00022806"/>
    </source>
</evidence>
<feature type="domain" description="DNA2/NAM7 helicase-like C-terminal" evidence="8">
    <location>
        <begin position="1016"/>
        <end position="1185"/>
    </location>
</feature>
<evidence type="ECO:0000256" key="1">
    <source>
        <dbReference type="ARBA" id="ARBA00007913"/>
    </source>
</evidence>
<keyword evidence="4" id="KW-0347">Helicase</keyword>
<evidence type="ECO:0000256" key="6">
    <source>
        <dbReference type="SAM" id="Coils"/>
    </source>
</evidence>
<dbReference type="EMBL" id="FNFO01000007">
    <property type="protein sequence ID" value="SDL62371.1"/>
    <property type="molecule type" value="Genomic_DNA"/>
</dbReference>
<accession>A0A1G9LK86</accession>
<dbReference type="InterPro" id="IPR041679">
    <property type="entry name" value="DNA2/NAM7-like_C"/>
</dbReference>
<evidence type="ECO:0000256" key="3">
    <source>
        <dbReference type="ARBA" id="ARBA00022801"/>
    </source>
</evidence>
<dbReference type="InterPro" id="IPR050534">
    <property type="entry name" value="Coronavir_polyprotein_1ab"/>
</dbReference>
<dbReference type="GO" id="GO:0043139">
    <property type="term" value="F:5'-3' DNA helicase activity"/>
    <property type="evidence" value="ECO:0007669"/>
    <property type="project" value="TreeGrafter"/>
</dbReference>
<dbReference type="GO" id="GO:0016787">
    <property type="term" value="F:hydrolase activity"/>
    <property type="evidence" value="ECO:0007669"/>
    <property type="project" value="UniProtKB-KW"/>
</dbReference>
<dbReference type="InterPro" id="IPR047187">
    <property type="entry name" value="SF1_C_Upf1"/>
</dbReference>
<feature type="domain" description="DNA2/NAM7 helicase helicase" evidence="7">
    <location>
        <begin position="294"/>
        <end position="364"/>
    </location>
</feature>
<dbReference type="OrthoDB" id="9757917at2"/>
<feature type="domain" description="DNA2/NAM7 helicase helicase" evidence="7">
    <location>
        <begin position="841"/>
        <end position="984"/>
    </location>
</feature>
<keyword evidence="10" id="KW-1185">Reference proteome</keyword>
<name>A0A1G9LK86_9BACT</name>
<evidence type="ECO:0000313" key="10">
    <source>
        <dbReference type="Proteomes" id="UP000198510"/>
    </source>
</evidence>
<dbReference type="Pfam" id="PF13195">
    <property type="entry name" value="DUF4011"/>
    <property type="match status" value="1"/>
</dbReference>
<dbReference type="InterPro" id="IPR027417">
    <property type="entry name" value="P-loop_NTPase"/>
</dbReference>
<evidence type="ECO:0000259" key="8">
    <source>
        <dbReference type="Pfam" id="PF13087"/>
    </source>
</evidence>
<keyword evidence="2" id="KW-0547">Nucleotide-binding</keyword>